<evidence type="ECO:0000256" key="4">
    <source>
        <dbReference type="RuleBase" id="RU361279"/>
    </source>
</evidence>
<keyword evidence="3 4" id="KW-0067">ATP-binding</keyword>
<dbReference type="PANTHER" id="PTHR23407:SF1">
    <property type="entry name" value="5-FORMYLTETRAHYDROFOLATE CYCLO-LIGASE"/>
    <property type="match status" value="1"/>
</dbReference>
<evidence type="ECO:0000256" key="3">
    <source>
        <dbReference type="ARBA" id="ARBA00022840"/>
    </source>
</evidence>
<dbReference type="PIRSF" id="PIRSF006806">
    <property type="entry name" value="FTHF_cligase"/>
    <property type="match status" value="1"/>
</dbReference>
<name>A0ABT1MEM6_9BACT</name>
<accession>A0ABT1MEM6</accession>
<organism evidence="5 6">
    <name type="scientific">Coprobacter tertius</name>
    <dbReference type="NCBI Taxonomy" id="2944915"/>
    <lineage>
        <taxon>Bacteria</taxon>
        <taxon>Pseudomonadati</taxon>
        <taxon>Bacteroidota</taxon>
        <taxon>Bacteroidia</taxon>
        <taxon>Bacteroidales</taxon>
        <taxon>Barnesiellaceae</taxon>
        <taxon>Coprobacter</taxon>
    </lineage>
</organism>
<sequence length="191" mass="21941">MQNEIGKTKEHIRQIIKLSKARISDEQRKTESDDIMRQLEKLDCFKKAHTILLYHSLPDEVDTTGMIKRWNKTKQIILPVVSGNDLILRRYSPEHLSTGVFGIREPDTNNEQIDLSEVDLAIIPGIAFDSKGNRLGRGKGYYDRLLQEKNRTTTIGICFRLQLIESIPANTFDQPMNKIATADKIYHCDKT</sequence>
<comment type="cofactor">
    <cofactor evidence="4">
        <name>Mg(2+)</name>
        <dbReference type="ChEBI" id="CHEBI:18420"/>
    </cofactor>
</comment>
<dbReference type="RefSeq" id="WP_255025720.1">
    <property type="nucleotide sequence ID" value="NZ_JANDHW010000002.1"/>
</dbReference>
<protein>
    <recommendedName>
        <fullName evidence="4">5-formyltetrahydrofolate cyclo-ligase</fullName>
        <ecNumber evidence="4">6.3.3.2</ecNumber>
    </recommendedName>
</protein>
<dbReference type="GO" id="GO:0030272">
    <property type="term" value="F:5-formyltetrahydrofolate cyclo-ligase activity"/>
    <property type="evidence" value="ECO:0007669"/>
    <property type="project" value="UniProtKB-EC"/>
</dbReference>
<dbReference type="InterPro" id="IPR024185">
    <property type="entry name" value="FTHF_cligase-like_sf"/>
</dbReference>
<evidence type="ECO:0000313" key="6">
    <source>
        <dbReference type="Proteomes" id="UP001205603"/>
    </source>
</evidence>
<dbReference type="EC" id="6.3.3.2" evidence="4"/>
<dbReference type="SUPFAM" id="SSF100950">
    <property type="entry name" value="NagB/RpiA/CoA transferase-like"/>
    <property type="match status" value="1"/>
</dbReference>
<evidence type="ECO:0000256" key="2">
    <source>
        <dbReference type="ARBA" id="ARBA00022741"/>
    </source>
</evidence>
<dbReference type="EMBL" id="JANDHW010000002">
    <property type="protein sequence ID" value="MCP9611068.1"/>
    <property type="molecule type" value="Genomic_DNA"/>
</dbReference>
<dbReference type="PANTHER" id="PTHR23407">
    <property type="entry name" value="ATPASE INHIBITOR/5-FORMYLTETRAHYDROFOLATE CYCLO-LIGASE"/>
    <property type="match status" value="1"/>
</dbReference>
<evidence type="ECO:0000313" key="5">
    <source>
        <dbReference type="EMBL" id="MCP9611068.1"/>
    </source>
</evidence>
<proteinExistence type="inferred from homology"/>
<evidence type="ECO:0000256" key="1">
    <source>
        <dbReference type="ARBA" id="ARBA00010638"/>
    </source>
</evidence>
<comment type="catalytic activity">
    <reaction evidence="4">
        <text>(6S)-5-formyl-5,6,7,8-tetrahydrofolate + ATP = (6R)-5,10-methenyltetrahydrofolate + ADP + phosphate</text>
        <dbReference type="Rhea" id="RHEA:10488"/>
        <dbReference type="ChEBI" id="CHEBI:30616"/>
        <dbReference type="ChEBI" id="CHEBI:43474"/>
        <dbReference type="ChEBI" id="CHEBI:57455"/>
        <dbReference type="ChEBI" id="CHEBI:57457"/>
        <dbReference type="ChEBI" id="CHEBI:456216"/>
        <dbReference type="EC" id="6.3.3.2"/>
    </reaction>
</comment>
<keyword evidence="6" id="KW-1185">Reference proteome</keyword>
<dbReference type="InterPro" id="IPR002698">
    <property type="entry name" value="FTHF_cligase"/>
</dbReference>
<keyword evidence="4" id="KW-0479">Metal-binding</keyword>
<gene>
    <name evidence="5" type="ORF">NMU02_03050</name>
</gene>
<keyword evidence="4" id="KW-0460">Magnesium</keyword>
<comment type="caution">
    <text evidence="5">The sequence shown here is derived from an EMBL/GenBank/DDBJ whole genome shotgun (WGS) entry which is preliminary data.</text>
</comment>
<dbReference type="Pfam" id="PF01812">
    <property type="entry name" value="5-FTHF_cyc-lig"/>
    <property type="match status" value="1"/>
</dbReference>
<dbReference type="Gene3D" id="3.40.50.10420">
    <property type="entry name" value="NagB/RpiA/CoA transferase-like"/>
    <property type="match status" value="1"/>
</dbReference>
<dbReference type="Proteomes" id="UP001205603">
    <property type="component" value="Unassembled WGS sequence"/>
</dbReference>
<dbReference type="InterPro" id="IPR037171">
    <property type="entry name" value="NagB/RpiA_transferase-like"/>
</dbReference>
<keyword evidence="5" id="KW-0436">Ligase</keyword>
<reference evidence="5 6" key="1">
    <citation type="submission" date="2022-07" db="EMBL/GenBank/DDBJ databases">
        <title>Fecal culturing of patients with breast cancer.</title>
        <authorList>
            <person name="Teng N.M.Y."/>
            <person name="Kiu R."/>
            <person name="Evans R."/>
            <person name="Baker D.J."/>
            <person name="Zenner C."/>
            <person name="Robinson S.D."/>
            <person name="Hall L.J."/>
        </authorList>
    </citation>
    <scope>NUCLEOTIDE SEQUENCE [LARGE SCALE GENOMIC DNA]</scope>
    <source>
        <strain evidence="5 6">LH1063</strain>
    </source>
</reference>
<dbReference type="NCBIfam" id="TIGR02727">
    <property type="entry name" value="MTHFS_bact"/>
    <property type="match status" value="1"/>
</dbReference>
<comment type="similarity">
    <text evidence="1 4">Belongs to the 5-formyltetrahydrofolate cyclo-ligase family.</text>
</comment>
<keyword evidence="2 4" id="KW-0547">Nucleotide-binding</keyword>